<comment type="subcellular location">
    <subcellularLocation>
        <location evidence="4">Golgi apparatus membrane</location>
        <topology evidence="4">Single-pass type II membrane protein</topology>
    </subcellularLocation>
</comment>
<dbReference type="CDD" id="cd06429">
    <property type="entry name" value="GT8_like_1"/>
    <property type="match status" value="1"/>
</dbReference>
<dbReference type="GO" id="GO:0047262">
    <property type="term" value="F:polygalacturonate 4-alpha-galacturonosyltransferase activity"/>
    <property type="evidence" value="ECO:0007669"/>
    <property type="project" value="InterPro"/>
</dbReference>
<dbReference type="Proteomes" id="UP000000768">
    <property type="component" value="Chromosome 5"/>
</dbReference>
<dbReference type="Pfam" id="PF01501">
    <property type="entry name" value="Glyco_transf_8"/>
    <property type="match status" value="1"/>
</dbReference>
<dbReference type="PANTHER" id="PTHR32116">
    <property type="entry name" value="GALACTURONOSYLTRANSFERASE 4-RELATED"/>
    <property type="match status" value="1"/>
</dbReference>
<reference evidence="6" key="2">
    <citation type="submission" date="2017-02" db="EMBL/GenBank/DDBJ databases">
        <title>WGS assembly of Sorghum bicolor.</title>
        <authorList>
            <person name="Paterson A."/>
            <person name="Mullet J."/>
            <person name="Bowers J."/>
            <person name="Bruggmann R."/>
            <person name="Dubchak I."/>
            <person name="Grimwood J."/>
            <person name="Gundlach H."/>
            <person name="Haberer G."/>
            <person name="Hellsten U."/>
            <person name="Mitros T."/>
            <person name="Poliakov A."/>
            <person name="Schmutz J."/>
            <person name="Spannagl M."/>
            <person name="Tang H."/>
            <person name="Wang X."/>
            <person name="Wicker T."/>
            <person name="Bharti A."/>
            <person name="Chapman J."/>
            <person name="Feltus F."/>
            <person name="Gowik U."/>
            <person name="Grigoriev I."/>
            <person name="Lyons E."/>
            <person name="Maher C."/>
            <person name="Martis M."/>
            <person name="Narechania A."/>
            <person name="Otillar R."/>
            <person name="Penning B."/>
            <person name="Salamov A."/>
            <person name="Wang Y."/>
            <person name="Zhang L."/>
            <person name="Carpita N."/>
            <person name="Freeling M."/>
            <person name="Gingle A."/>
            <person name="Hash C."/>
            <person name="Keller B."/>
            <person name="Klein P."/>
            <person name="Kresovich S."/>
            <person name="Mccann M."/>
            <person name="Ming R."/>
            <person name="Peterson D."/>
            <person name="Rahman M."/>
            <person name="Ware D."/>
            <person name="Westhoff P."/>
            <person name="Mayer K."/>
            <person name="Messing J."/>
            <person name="Sims D."/>
            <person name="Jenkins J."/>
            <person name="Shu S."/>
            <person name="Rokhsar D."/>
        </authorList>
    </citation>
    <scope>NUCLEOTIDE SEQUENCE</scope>
</reference>
<reference evidence="6 7" key="1">
    <citation type="journal article" date="2009" name="Nature">
        <title>The Sorghum bicolor genome and the diversification of grasses.</title>
        <authorList>
            <person name="Paterson A.H."/>
            <person name="Bowers J.E."/>
            <person name="Bruggmann R."/>
            <person name="Dubchak I."/>
            <person name="Grimwood J."/>
            <person name="Gundlach H."/>
            <person name="Haberer G."/>
            <person name="Hellsten U."/>
            <person name="Mitros T."/>
            <person name="Poliakov A."/>
            <person name="Schmutz J."/>
            <person name="Spannagl M."/>
            <person name="Tang H."/>
            <person name="Wang X."/>
            <person name="Wicker T."/>
            <person name="Bharti A.K."/>
            <person name="Chapman J."/>
            <person name="Feltus F.A."/>
            <person name="Gowik U."/>
            <person name="Grigoriev I.V."/>
            <person name="Lyons E."/>
            <person name="Maher C.A."/>
            <person name="Martis M."/>
            <person name="Narechania A."/>
            <person name="Otillar R.P."/>
            <person name="Penning B.W."/>
            <person name="Salamov A.A."/>
            <person name="Wang Y."/>
            <person name="Zhang L."/>
            <person name="Carpita N.C."/>
            <person name="Freeling M."/>
            <person name="Gingle A.R."/>
            <person name="Hash C.T."/>
            <person name="Keller B."/>
            <person name="Klein P."/>
            <person name="Kresovich S."/>
            <person name="McCann M.C."/>
            <person name="Ming R."/>
            <person name="Peterson D.G."/>
            <person name="Mehboob-ur-Rahman"/>
            <person name="Ware D."/>
            <person name="Westhoff P."/>
            <person name="Mayer K.F."/>
            <person name="Messing J."/>
            <person name="Rokhsar D.S."/>
        </authorList>
    </citation>
    <scope>NUCLEOTIDE SEQUENCE [LARGE SCALE GENOMIC DNA]</scope>
    <source>
        <strain evidence="7">cv. BTx623</strain>
    </source>
</reference>
<keyword evidence="3 4" id="KW-0808">Transferase</keyword>
<proteinExistence type="inferred from homology"/>
<keyword evidence="7" id="KW-1185">Reference proteome</keyword>
<comment type="similarity">
    <text evidence="2 4">Belongs to the glycosyltransferase 8 family.</text>
</comment>
<evidence type="ECO:0000256" key="3">
    <source>
        <dbReference type="ARBA" id="ARBA00022676"/>
    </source>
</evidence>
<evidence type="ECO:0000256" key="1">
    <source>
        <dbReference type="ARBA" id="ARBA00004877"/>
    </source>
</evidence>
<dbReference type="STRING" id="4558.A0A1Z5RJC2"/>
<evidence type="ECO:0000256" key="4">
    <source>
        <dbReference type="RuleBase" id="RU362027"/>
    </source>
</evidence>
<name>A0A1Z5RJC2_SORBI</name>
<dbReference type="PANTHER" id="PTHR32116:SF0">
    <property type="entry name" value="GALACTURONOSYLTRANSFERASE 6-RELATED"/>
    <property type="match status" value="1"/>
</dbReference>
<keyword evidence="3 4" id="KW-0328">Glycosyltransferase</keyword>
<sequence length="547" mass="61623">MWTAAGGRGSSAAAAVLRVLLIATACGLVFALLHLPLPDGGARPAGPGEERRGVGGGGGARLSAQQVRQRGRIREARRLSVVTEEIEGQTDEVAAEEDERISKSPPDTKEKIWMMQDQLIMAKAYLHFASPQGSVHFVRELRLRIKEIERAISHSSGGTRVPGSVLQKMKAMELTLSKAQRIYPRCCQMTAKLRAMVHNSEELVRAHQSESSFLEQVAVRTLSKGHHCLAMQLTAEYFSLDPSKREFPKRESIQLDGYYHYAIFSDNVLASAVVVNSTIAASKDPGRIILHIVTDALNYPAMMMWFLRNPPTPAAIQVKSLDDLKWLPGDFSSRFKLKGVRDPRYTSALNHLRFYLPEVFPSLGKVVLLDHDVVVQNDLTGLWDLDMKGKVIGAVETCTSSEGYHRLDSLVDFSNPSIFDKVDPKACAFAFGMNIFDLNEWRKQDLTTTYHKWFQLGKIQKLWKPGSLPLGQLTFYNRTLPLDHRWHVFGLGHDFSIGRNELESASVIHYSGKLKPWLEISIPKYRDYWNRYLNYDNPHLQQCNIHG</sequence>
<keyword evidence="4" id="KW-0961">Cell wall biogenesis/degradation</keyword>
<keyword evidence="4" id="KW-0333">Golgi apparatus</keyword>
<keyword evidence="4" id="KW-0472">Membrane</keyword>
<dbReference type="InterPro" id="IPR029993">
    <property type="entry name" value="GAUT"/>
</dbReference>
<evidence type="ECO:0000256" key="5">
    <source>
        <dbReference type="SAM" id="MobiDB-lite"/>
    </source>
</evidence>
<feature type="transmembrane region" description="Helical" evidence="4">
    <location>
        <begin position="12"/>
        <end position="35"/>
    </location>
</feature>
<evidence type="ECO:0000313" key="6">
    <source>
        <dbReference type="EMBL" id="OQU83757.1"/>
    </source>
</evidence>
<keyword evidence="4" id="KW-1133">Transmembrane helix</keyword>
<evidence type="ECO:0000256" key="2">
    <source>
        <dbReference type="ARBA" id="ARBA00006351"/>
    </source>
</evidence>
<dbReference type="Gramene" id="OQU83759">
    <property type="protein sequence ID" value="OQU83759"/>
    <property type="gene ID" value="SORBI_3005G169500"/>
</dbReference>
<dbReference type="InterPro" id="IPR002495">
    <property type="entry name" value="Glyco_trans_8"/>
</dbReference>
<keyword evidence="4" id="KW-0812">Transmembrane</keyword>
<dbReference type="AlphaFoldDB" id="A0A1Z5RJC2"/>
<dbReference type="Pfam" id="PF25557">
    <property type="entry name" value="GAUT_1"/>
    <property type="match status" value="1"/>
</dbReference>
<dbReference type="EC" id="2.4.1.-" evidence="4"/>
<dbReference type="Gramene" id="OQU83757">
    <property type="protein sequence ID" value="OQU83757"/>
    <property type="gene ID" value="SORBI_3005G169500"/>
</dbReference>
<dbReference type="InterPro" id="IPR029044">
    <property type="entry name" value="Nucleotide-diphossugar_trans"/>
</dbReference>
<dbReference type="Gene3D" id="3.90.550.10">
    <property type="entry name" value="Spore Coat Polysaccharide Biosynthesis Protein SpsA, Chain A"/>
    <property type="match status" value="1"/>
</dbReference>
<dbReference type="GO" id="GO:0045489">
    <property type="term" value="P:pectin biosynthetic process"/>
    <property type="evidence" value="ECO:0007669"/>
    <property type="project" value="UniProtKB-UniPathway"/>
</dbReference>
<accession>A0A1Z5RJC2</accession>
<gene>
    <name evidence="6" type="ORF">SORBI_3005G169500</name>
</gene>
<evidence type="ECO:0000313" key="7">
    <source>
        <dbReference type="Proteomes" id="UP000000768"/>
    </source>
</evidence>
<comment type="pathway">
    <text evidence="1 4">Glycan metabolism; pectin biosynthesis.</text>
</comment>
<reference evidence="7" key="3">
    <citation type="journal article" date="2018" name="Plant J.">
        <title>The Sorghum bicolor reference genome: improved assembly, gene annotations, a transcriptome atlas, and signatures of genome organization.</title>
        <authorList>
            <person name="McCormick R.F."/>
            <person name="Truong S.K."/>
            <person name="Sreedasyam A."/>
            <person name="Jenkins J."/>
            <person name="Shu S."/>
            <person name="Sims D."/>
            <person name="Kennedy M."/>
            <person name="Amirebrahimi M."/>
            <person name="Weers B.D."/>
            <person name="McKinley B."/>
            <person name="Mattison A."/>
            <person name="Morishige D.T."/>
            <person name="Grimwood J."/>
            <person name="Schmutz J."/>
            <person name="Mullet J.E."/>
        </authorList>
    </citation>
    <scope>NUCLEOTIDE SEQUENCE [LARGE SCALE GENOMIC DNA]</scope>
    <source>
        <strain evidence="7">cv. BTx623</strain>
    </source>
</reference>
<dbReference type="EMBL" id="CM000764">
    <property type="protein sequence ID" value="OQU83759.1"/>
    <property type="molecule type" value="Genomic_DNA"/>
</dbReference>
<dbReference type="GO" id="GO:0000139">
    <property type="term" value="C:Golgi membrane"/>
    <property type="evidence" value="ECO:0007669"/>
    <property type="project" value="UniProtKB-SubCell"/>
</dbReference>
<dbReference type="ExpressionAtlas" id="A0A1Z5RJC2">
    <property type="expression patterns" value="baseline and differential"/>
</dbReference>
<organism evidence="6 7">
    <name type="scientific">Sorghum bicolor</name>
    <name type="common">Sorghum</name>
    <name type="synonym">Sorghum vulgare</name>
    <dbReference type="NCBI Taxonomy" id="4558"/>
    <lineage>
        <taxon>Eukaryota</taxon>
        <taxon>Viridiplantae</taxon>
        <taxon>Streptophyta</taxon>
        <taxon>Embryophyta</taxon>
        <taxon>Tracheophyta</taxon>
        <taxon>Spermatophyta</taxon>
        <taxon>Magnoliopsida</taxon>
        <taxon>Liliopsida</taxon>
        <taxon>Poales</taxon>
        <taxon>Poaceae</taxon>
        <taxon>PACMAD clade</taxon>
        <taxon>Panicoideae</taxon>
        <taxon>Andropogonodae</taxon>
        <taxon>Andropogoneae</taxon>
        <taxon>Sorghinae</taxon>
        <taxon>Sorghum</taxon>
    </lineage>
</organism>
<dbReference type="UniPathway" id="UPA00845"/>
<dbReference type="InParanoid" id="A0A1Z5RJC2"/>
<dbReference type="FunCoup" id="A0A1Z5RJC2">
    <property type="interactions" value="51"/>
</dbReference>
<dbReference type="SUPFAM" id="SSF53448">
    <property type="entry name" value="Nucleotide-diphospho-sugar transferases"/>
    <property type="match status" value="1"/>
</dbReference>
<protein>
    <recommendedName>
        <fullName evidence="4">Hexosyltransferase</fullName>
        <ecNumber evidence="4">2.4.1.-</ecNumber>
    </recommendedName>
</protein>
<dbReference type="EMBL" id="CM000764">
    <property type="protein sequence ID" value="OQU83757.1"/>
    <property type="molecule type" value="Genomic_DNA"/>
</dbReference>
<feature type="region of interest" description="Disordered" evidence="5">
    <location>
        <begin position="43"/>
        <end position="69"/>
    </location>
</feature>
<dbReference type="GO" id="GO:0071555">
    <property type="term" value="P:cell wall organization"/>
    <property type="evidence" value="ECO:0007669"/>
    <property type="project" value="UniProtKB-KW"/>
</dbReference>